<evidence type="ECO:0000256" key="3">
    <source>
        <dbReference type="ARBA" id="ARBA00023163"/>
    </source>
</evidence>
<dbReference type="InterPro" id="IPR009057">
    <property type="entry name" value="Homeodomain-like_sf"/>
</dbReference>
<dbReference type="PANTHER" id="PTHR43280:SF2">
    <property type="entry name" value="HTH-TYPE TRANSCRIPTIONAL REGULATOR EXSA"/>
    <property type="match status" value="1"/>
</dbReference>
<evidence type="ECO:0000256" key="2">
    <source>
        <dbReference type="ARBA" id="ARBA00023125"/>
    </source>
</evidence>
<dbReference type="PROSITE" id="PS01124">
    <property type="entry name" value="HTH_ARAC_FAMILY_2"/>
    <property type="match status" value="1"/>
</dbReference>
<sequence>MKSSWFRKLLLSYLPAFFIVVSILFVVFFQALNEQSRKEAAKANDFLVQQAIRHADNSLRAIDYRILQDILGSAVLKDFYRAEAEDVFVNLQADRLMDSWAFGNPAIDSIYLYRPRDGFVFGDGSLKTEPFRDAAFLRSYLDGERPIGQWSDKRSFQPYAMSKPAEVMTIVRAYPGFSSAKTGYVVVNVSLSKLGQELASMYDPGQTFIAMSDRSGQSAIGPRLDGGELVLAQYVSPYTGWTVSSGPTGKGLKLTLDLYSVWLVLALGAVLLGIAWVVHVTRRNYRPISQLVSLIRSSSLVPQDGPGADRNELGFIRLSLEQLMEEMKRSKQQDTENRLLRKRHRFLEALAGGAPISQAEWESDLERLGFEPRGRTAFAWTLEIDRHAAFSRAYSAHDQAMLKFVLASVVTETVQGGGGAAWAEWTGDRRMSAIVWLPPEAGLDEARRLAAEASDWIRDNLAFGATMALHGPAGPLEEIRRSADIAASLLAYKAALGTGKVITPDRLGSGGSPLHDHFGTIQQLAQAFRTGDPGWRERLRSLYAQIRQSCFSRQEIESLQQVLYQQMDRMFLELAKEYWTAWKETEAELLALDREWEALDELEAGCLGALERMDARMSELRDSQSARSEIAEIRAYMEENFGSPELSLDYFGDRFSIHPKTISKLFKEQFGENFIDFLMGLRMEQAKRMLGEPSLSLQEISRHIGYYNYNSFNRAFKNHTGMSPSDFRKRAPRPSAG</sequence>
<keyword evidence="7" id="KW-1185">Reference proteome</keyword>
<gene>
    <name evidence="6" type="ORF">B8V81_2414</name>
</gene>
<dbReference type="RefSeq" id="WP_101808438.1">
    <property type="nucleotide sequence ID" value="NZ_NFEZ01000004.1"/>
</dbReference>
<feature type="transmembrane region" description="Helical" evidence="4">
    <location>
        <begin position="12"/>
        <end position="32"/>
    </location>
</feature>
<dbReference type="Pfam" id="PF12833">
    <property type="entry name" value="HTH_18"/>
    <property type="match status" value="1"/>
</dbReference>
<evidence type="ECO:0000313" key="7">
    <source>
        <dbReference type="Proteomes" id="UP000234789"/>
    </source>
</evidence>
<organism evidence="6 7">
    <name type="scientific">Paenibacillus pasadenensis</name>
    <dbReference type="NCBI Taxonomy" id="217090"/>
    <lineage>
        <taxon>Bacteria</taxon>
        <taxon>Bacillati</taxon>
        <taxon>Bacillota</taxon>
        <taxon>Bacilli</taxon>
        <taxon>Bacillales</taxon>
        <taxon>Paenibacillaceae</taxon>
        <taxon>Paenibacillus</taxon>
    </lineage>
</organism>
<keyword evidence="1" id="KW-0805">Transcription regulation</keyword>
<dbReference type="SUPFAM" id="SSF46689">
    <property type="entry name" value="Homeodomain-like"/>
    <property type="match status" value="1"/>
</dbReference>
<accession>A0A2N5N0X7</accession>
<keyword evidence="4" id="KW-1133">Transmembrane helix</keyword>
<dbReference type="Gene3D" id="1.10.10.60">
    <property type="entry name" value="Homeodomain-like"/>
    <property type="match status" value="2"/>
</dbReference>
<dbReference type="Proteomes" id="UP000234789">
    <property type="component" value="Unassembled WGS sequence"/>
</dbReference>
<dbReference type="PANTHER" id="PTHR43280">
    <property type="entry name" value="ARAC-FAMILY TRANSCRIPTIONAL REGULATOR"/>
    <property type="match status" value="1"/>
</dbReference>
<dbReference type="InterPro" id="IPR018062">
    <property type="entry name" value="HTH_AraC-typ_CS"/>
</dbReference>
<dbReference type="AlphaFoldDB" id="A0A2N5N0X7"/>
<keyword evidence="4" id="KW-0472">Membrane</keyword>
<dbReference type="PROSITE" id="PS00041">
    <property type="entry name" value="HTH_ARAC_FAMILY_1"/>
    <property type="match status" value="1"/>
</dbReference>
<keyword evidence="3" id="KW-0804">Transcription</keyword>
<feature type="transmembrane region" description="Helical" evidence="4">
    <location>
        <begin position="258"/>
        <end position="278"/>
    </location>
</feature>
<evidence type="ECO:0000256" key="1">
    <source>
        <dbReference type="ARBA" id="ARBA00023015"/>
    </source>
</evidence>
<proteinExistence type="predicted"/>
<protein>
    <submittedName>
        <fullName evidence="6">DNA-binding response regulator, AraC family</fullName>
    </submittedName>
</protein>
<dbReference type="GO" id="GO:0003700">
    <property type="term" value="F:DNA-binding transcription factor activity"/>
    <property type="evidence" value="ECO:0007669"/>
    <property type="project" value="InterPro"/>
</dbReference>
<evidence type="ECO:0000256" key="4">
    <source>
        <dbReference type="SAM" id="Phobius"/>
    </source>
</evidence>
<dbReference type="GO" id="GO:0043565">
    <property type="term" value="F:sequence-specific DNA binding"/>
    <property type="evidence" value="ECO:0007669"/>
    <property type="project" value="InterPro"/>
</dbReference>
<name>A0A2N5N0X7_9BACL</name>
<feature type="domain" description="HTH araC/xylS-type" evidence="5">
    <location>
        <begin position="631"/>
        <end position="730"/>
    </location>
</feature>
<reference evidence="6 7" key="1">
    <citation type="submission" date="2017-05" db="EMBL/GenBank/DDBJ databases">
        <title>Functional genome analysis of Paenibacillus pasadenensis strain R16: insights on endophytic life style and antifungal activity.</title>
        <authorList>
            <person name="Passera A."/>
            <person name="Marcolungo L."/>
            <person name="Casati P."/>
            <person name="Brasca M."/>
            <person name="Quaglino F."/>
            <person name="Delledonne M."/>
        </authorList>
    </citation>
    <scope>NUCLEOTIDE SEQUENCE [LARGE SCALE GENOMIC DNA]</scope>
    <source>
        <strain evidence="6 7">R16</strain>
    </source>
</reference>
<evidence type="ECO:0000259" key="5">
    <source>
        <dbReference type="PROSITE" id="PS01124"/>
    </source>
</evidence>
<dbReference type="EMBL" id="NFEZ01000004">
    <property type="protein sequence ID" value="PLT43983.1"/>
    <property type="molecule type" value="Genomic_DNA"/>
</dbReference>
<comment type="caution">
    <text evidence="6">The sequence shown here is derived from an EMBL/GenBank/DDBJ whole genome shotgun (WGS) entry which is preliminary data.</text>
</comment>
<dbReference type="SMART" id="SM00342">
    <property type="entry name" value="HTH_ARAC"/>
    <property type="match status" value="1"/>
</dbReference>
<evidence type="ECO:0000313" key="6">
    <source>
        <dbReference type="EMBL" id="PLT43983.1"/>
    </source>
</evidence>
<keyword evidence="2 6" id="KW-0238">DNA-binding</keyword>
<dbReference type="InterPro" id="IPR018060">
    <property type="entry name" value="HTH_AraC"/>
</dbReference>
<keyword evidence="4" id="KW-0812">Transmembrane</keyword>